<evidence type="ECO:0000256" key="5">
    <source>
        <dbReference type="SAM" id="Phobius"/>
    </source>
</evidence>
<organism evidence="6 7">
    <name type="scientific">Lymnaea stagnalis</name>
    <name type="common">Great pond snail</name>
    <name type="synonym">Helix stagnalis</name>
    <dbReference type="NCBI Taxonomy" id="6523"/>
    <lineage>
        <taxon>Eukaryota</taxon>
        <taxon>Metazoa</taxon>
        <taxon>Spiralia</taxon>
        <taxon>Lophotrochozoa</taxon>
        <taxon>Mollusca</taxon>
        <taxon>Gastropoda</taxon>
        <taxon>Heterobranchia</taxon>
        <taxon>Euthyneura</taxon>
        <taxon>Panpulmonata</taxon>
        <taxon>Hygrophila</taxon>
        <taxon>Lymnaeoidea</taxon>
        <taxon>Lymnaeidae</taxon>
        <taxon>Lymnaea</taxon>
    </lineage>
</organism>
<evidence type="ECO:0000256" key="1">
    <source>
        <dbReference type="ARBA" id="ARBA00004141"/>
    </source>
</evidence>
<feature type="transmembrane region" description="Helical" evidence="5">
    <location>
        <begin position="93"/>
        <end position="114"/>
    </location>
</feature>
<evidence type="ECO:0000256" key="4">
    <source>
        <dbReference type="ARBA" id="ARBA00023136"/>
    </source>
</evidence>
<keyword evidence="2 5" id="KW-0812">Transmembrane</keyword>
<dbReference type="EMBL" id="CAXITT010000650">
    <property type="protein sequence ID" value="CAL1544819.1"/>
    <property type="molecule type" value="Genomic_DNA"/>
</dbReference>
<comment type="subcellular location">
    <subcellularLocation>
        <location evidence="1">Membrane</location>
        <topology evidence="1">Multi-pass membrane protein</topology>
    </subcellularLocation>
</comment>
<feature type="transmembrane region" description="Helical" evidence="5">
    <location>
        <begin position="126"/>
        <end position="147"/>
    </location>
</feature>
<comment type="caution">
    <text evidence="6">The sequence shown here is derived from an EMBL/GenBank/DDBJ whole genome shotgun (WGS) entry which is preliminary data.</text>
</comment>
<dbReference type="PIRSF" id="PIRSF006060">
    <property type="entry name" value="AA_transporter"/>
    <property type="match status" value="1"/>
</dbReference>
<dbReference type="AlphaFoldDB" id="A0AAV2IDN3"/>
<dbReference type="InterPro" id="IPR050598">
    <property type="entry name" value="AminoAcid_Transporter"/>
</dbReference>
<feature type="transmembrane region" description="Helical" evidence="5">
    <location>
        <begin position="297"/>
        <end position="315"/>
    </location>
</feature>
<dbReference type="InterPro" id="IPR002293">
    <property type="entry name" value="AA/rel_permease1"/>
</dbReference>
<gene>
    <name evidence="6" type="ORF">GSLYS_00018302001</name>
</gene>
<dbReference type="Proteomes" id="UP001497497">
    <property type="component" value="Unassembled WGS sequence"/>
</dbReference>
<feature type="transmembrane region" description="Helical" evidence="5">
    <location>
        <begin position="167"/>
        <end position="185"/>
    </location>
</feature>
<accession>A0AAV2IDN3</accession>
<protein>
    <submittedName>
        <fullName evidence="6">Uncharacterized protein</fullName>
    </submittedName>
</protein>
<feature type="transmembrane region" description="Helical" evidence="5">
    <location>
        <begin position="356"/>
        <end position="375"/>
    </location>
</feature>
<proteinExistence type="predicted"/>
<feature type="transmembrane region" description="Helical" evidence="5">
    <location>
        <begin position="381"/>
        <end position="399"/>
    </location>
</feature>
<reference evidence="6 7" key="1">
    <citation type="submission" date="2024-04" db="EMBL/GenBank/DDBJ databases">
        <authorList>
            <consortium name="Genoscope - CEA"/>
            <person name="William W."/>
        </authorList>
    </citation>
    <scope>NUCLEOTIDE SEQUENCE [LARGE SCALE GENOMIC DNA]</scope>
</reference>
<evidence type="ECO:0000256" key="2">
    <source>
        <dbReference type="ARBA" id="ARBA00022692"/>
    </source>
</evidence>
<feature type="transmembrane region" description="Helical" evidence="5">
    <location>
        <begin position="244"/>
        <end position="264"/>
    </location>
</feature>
<dbReference type="Pfam" id="PF13520">
    <property type="entry name" value="AA_permease_2"/>
    <property type="match status" value="1"/>
</dbReference>
<feature type="transmembrane region" description="Helical" evidence="5">
    <location>
        <begin position="39"/>
        <end position="60"/>
    </location>
</feature>
<evidence type="ECO:0000313" key="7">
    <source>
        <dbReference type="Proteomes" id="UP001497497"/>
    </source>
</evidence>
<keyword evidence="4 5" id="KW-0472">Membrane</keyword>
<sequence length="430" mass="47584">MSGSIISTLVFWIIGSFLVYTLSLCFTELGTIFQSAGGPYLYITLIFGNQYGFLVAWGYIILISGPFNAFAAKTASLYLLKAIMTDYDCQSNYFNSVVSILGGCILLGLAFLNCYSLKLIVQVQNFLTACKMLAIGIIVSGGIYILATESTENFDKPTEGIHGDPGRISMALTFVIFSNGGWQAVTTLTEEVKEPAKTLPRAIHLTFAIVVSMFILTYLSYFVVLEKHEMVQSKAVALTFCEHVWPPLAPVMSIFVAVACVGALNTGIMGHSRMLFAAARKGDMPSIMSTLHPTYKTPMIALWTITIYGFVMMYIGDVKELMQFVGLYSLIMGLKVVTGLLYLRYTKPKISRPYKVPLLFPLLQVVVCSALLVLIVYHEPVWMSIGLLIYLAGIPVYLIGVRWTNKPKFCVQIIRKATSLFQKLLKLVPS</sequence>
<keyword evidence="7" id="KW-1185">Reference proteome</keyword>
<dbReference type="PANTHER" id="PTHR11785:SF528">
    <property type="entry name" value="AMINO ACID TRANSPORTER PROTEIN JHI-21"/>
    <property type="match status" value="1"/>
</dbReference>
<dbReference type="GO" id="GO:0016020">
    <property type="term" value="C:membrane"/>
    <property type="evidence" value="ECO:0007669"/>
    <property type="project" value="UniProtKB-SubCell"/>
</dbReference>
<keyword evidence="3 5" id="KW-1133">Transmembrane helix</keyword>
<feature type="transmembrane region" description="Helical" evidence="5">
    <location>
        <begin position="6"/>
        <end position="27"/>
    </location>
</feature>
<dbReference type="GO" id="GO:0015179">
    <property type="term" value="F:L-amino acid transmembrane transporter activity"/>
    <property type="evidence" value="ECO:0007669"/>
    <property type="project" value="TreeGrafter"/>
</dbReference>
<feature type="transmembrane region" description="Helical" evidence="5">
    <location>
        <begin position="205"/>
        <end position="224"/>
    </location>
</feature>
<evidence type="ECO:0000313" key="6">
    <source>
        <dbReference type="EMBL" id="CAL1544819.1"/>
    </source>
</evidence>
<name>A0AAV2IDN3_LYMST</name>
<feature type="transmembrane region" description="Helical" evidence="5">
    <location>
        <begin position="321"/>
        <end position="344"/>
    </location>
</feature>
<dbReference type="PANTHER" id="PTHR11785">
    <property type="entry name" value="AMINO ACID TRANSPORTER"/>
    <property type="match status" value="1"/>
</dbReference>
<evidence type="ECO:0000256" key="3">
    <source>
        <dbReference type="ARBA" id="ARBA00022989"/>
    </source>
</evidence>
<dbReference type="Gene3D" id="1.20.1740.10">
    <property type="entry name" value="Amino acid/polyamine transporter I"/>
    <property type="match status" value="1"/>
</dbReference>